<proteinExistence type="predicted"/>
<sequence length="398" mass="44512">MFNAASVLAATSLCALFVGASDWAPVALMHTTFSYLILCNFGVNEGLGQKVVRFNARYFDVYQVLQNTFIVICIVSLLFSEASSTPIRDISFYIGGTSALLLFSLNRVFFRGVGSFKSLGNLYVVNGLILAFSPVLVMHSKDPFDFLRLLIFSSICGALINISYKKDAKFLLKKTNHLKVKRYCLVFINKTKKLAIAGFPLMLAGVTFEVIITIDRFYINSFYGEILAGNVAFSLMLVKGVIMLLSILNTIGFRALSVNTSMKNWNANILVIRKQVIIGISGCFVLVFLFFSVLSSNWFINSFPSYANTSGIFLAQSLLLIPLSFMFPLSVVSNFMFGGRVYLLMLMSIMLLYFSIVFIVHNLTDTLTIYELSFVVVSCFSCGVYLFSKYIFKQFEAH</sequence>
<keyword evidence="1" id="KW-1133">Transmembrane helix</keyword>
<dbReference type="EMBL" id="BSSV01000007">
    <property type="protein sequence ID" value="GLX86651.1"/>
    <property type="molecule type" value="Genomic_DNA"/>
</dbReference>
<dbReference type="Proteomes" id="UP001157134">
    <property type="component" value="Unassembled WGS sequence"/>
</dbReference>
<feature type="transmembrane region" description="Helical" evidence="1">
    <location>
        <begin position="306"/>
        <end position="329"/>
    </location>
</feature>
<feature type="transmembrane region" description="Helical" evidence="1">
    <location>
        <begin position="146"/>
        <end position="164"/>
    </location>
</feature>
<organism evidence="3 4">
    <name type="scientific">Thalassotalea loyana</name>
    <dbReference type="NCBI Taxonomy" id="280483"/>
    <lineage>
        <taxon>Bacteria</taxon>
        <taxon>Pseudomonadati</taxon>
        <taxon>Pseudomonadota</taxon>
        <taxon>Gammaproteobacteria</taxon>
        <taxon>Alteromonadales</taxon>
        <taxon>Colwelliaceae</taxon>
        <taxon>Thalassotalea</taxon>
    </lineage>
</organism>
<feature type="transmembrane region" description="Helical" evidence="1">
    <location>
        <begin position="59"/>
        <end position="78"/>
    </location>
</feature>
<accession>A0ABQ6HEW1</accession>
<evidence type="ECO:0000313" key="4">
    <source>
        <dbReference type="Proteomes" id="UP001157134"/>
    </source>
</evidence>
<evidence type="ECO:0000313" key="3">
    <source>
        <dbReference type="EMBL" id="GLX86651.1"/>
    </source>
</evidence>
<keyword evidence="1" id="KW-0812">Transmembrane</keyword>
<protein>
    <recommendedName>
        <fullName evidence="5">Polysaccharide biosynthesis protein</fullName>
    </recommendedName>
</protein>
<gene>
    <name evidence="3" type="ORF">tloyanaT_29040</name>
</gene>
<feature type="transmembrane region" description="Helical" evidence="1">
    <location>
        <begin position="194"/>
        <end position="219"/>
    </location>
</feature>
<feature type="transmembrane region" description="Helical" evidence="1">
    <location>
        <begin position="231"/>
        <end position="256"/>
    </location>
</feature>
<evidence type="ECO:0000256" key="1">
    <source>
        <dbReference type="SAM" id="Phobius"/>
    </source>
</evidence>
<feature type="transmembrane region" description="Helical" evidence="1">
    <location>
        <begin position="30"/>
        <end position="47"/>
    </location>
</feature>
<keyword evidence="1" id="KW-0472">Membrane</keyword>
<feature type="transmembrane region" description="Helical" evidence="1">
    <location>
        <begin position="122"/>
        <end position="140"/>
    </location>
</feature>
<keyword evidence="4" id="KW-1185">Reference proteome</keyword>
<evidence type="ECO:0008006" key="5">
    <source>
        <dbReference type="Google" id="ProtNLM"/>
    </source>
</evidence>
<feature type="transmembrane region" description="Helical" evidence="1">
    <location>
        <begin position="90"/>
        <end position="110"/>
    </location>
</feature>
<feature type="transmembrane region" description="Helical" evidence="1">
    <location>
        <begin position="367"/>
        <end position="387"/>
    </location>
</feature>
<feature type="transmembrane region" description="Helical" evidence="1">
    <location>
        <begin position="276"/>
        <end position="300"/>
    </location>
</feature>
<evidence type="ECO:0000256" key="2">
    <source>
        <dbReference type="SAM" id="SignalP"/>
    </source>
</evidence>
<feature type="chain" id="PRO_5046616097" description="Polysaccharide biosynthesis protein" evidence="2">
    <location>
        <begin position="21"/>
        <end position="398"/>
    </location>
</feature>
<feature type="transmembrane region" description="Helical" evidence="1">
    <location>
        <begin position="341"/>
        <end position="361"/>
    </location>
</feature>
<keyword evidence="2" id="KW-0732">Signal</keyword>
<comment type="caution">
    <text evidence="3">The sequence shown here is derived from an EMBL/GenBank/DDBJ whole genome shotgun (WGS) entry which is preliminary data.</text>
</comment>
<name>A0ABQ6HEW1_9GAMM</name>
<feature type="signal peptide" evidence="2">
    <location>
        <begin position="1"/>
        <end position="20"/>
    </location>
</feature>
<reference evidence="3 4" key="1">
    <citation type="submission" date="2023-03" db="EMBL/GenBank/DDBJ databases">
        <title>Thalassotalea loyana LMG 22536T draft genome sequence.</title>
        <authorList>
            <person name="Sawabe T."/>
        </authorList>
    </citation>
    <scope>NUCLEOTIDE SEQUENCE [LARGE SCALE GENOMIC DNA]</scope>
    <source>
        <strain evidence="3 4">LMG 22536</strain>
    </source>
</reference>